<keyword evidence="4" id="KW-0028">Amino-acid biosynthesis</keyword>
<dbReference type="CDD" id="cd00537">
    <property type="entry name" value="MTHFR"/>
    <property type="match status" value="1"/>
</dbReference>
<comment type="cofactor">
    <cofactor evidence="1 12">
        <name>FAD</name>
        <dbReference type="ChEBI" id="CHEBI:57692"/>
    </cofactor>
</comment>
<comment type="caution">
    <text evidence="13">The sequence shown here is derived from an EMBL/GenBank/DDBJ whole genome shotgun (WGS) entry which is preliminary data.</text>
</comment>
<comment type="pathway">
    <text evidence="2 12">One-carbon metabolism; tetrahydrofolate interconversion.</text>
</comment>
<dbReference type="SUPFAM" id="SSF51730">
    <property type="entry name" value="FAD-linked oxidoreductase"/>
    <property type="match status" value="1"/>
</dbReference>
<sequence length="304" mass="33098">MSSAYKPSRYVSRSRLKVSFEFFPPKTEEMEQTLWESIERLAPLEPSFVSVTYGAGGSTRERTHATVSRIVKDTSLKPAAHLTCVAATKAQVDEVIRDYWAAGVRHIVALRGDPVGGVGTAYESHPGGYEGSPELIAGIRAIGDFEVSVSAYPEKHPESPSLDTDIDMLKRKVDAGATRAITQFFFDNDVYLRYLDRVRAAGITIPIVPGIVPVQNFKQTAGFAARTGASVPDWLAKRFEGLENDPATRKLIAAAVAAEQALDLVDRGVTEFHFYTMNRADLVYAVCHLLGLRPNEAAPAAVAA</sequence>
<organism evidence="13 14">
    <name type="scientific">Phreatobacter oligotrophus</name>
    <dbReference type="NCBI Taxonomy" id="1122261"/>
    <lineage>
        <taxon>Bacteria</taxon>
        <taxon>Pseudomonadati</taxon>
        <taxon>Pseudomonadota</taxon>
        <taxon>Alphaproteobacteria</taxon>
        <taxon>Hyphomicrobiales</taxon>
        <taxon>Phreatobacteraceae</taxon>
        <taxon>Phreatobacter</taxon>
    </lineage>
</organism>
<dbReference type="Proteomes" id="UP000241808">
    <property type="component" value="Unassembled WGS sequence"/>
</dbReference>
<name>A0A2T4Z0X2_9HYPH</name>
<evidence type="ECO:0000256" key="10">
    <source>
        <dbReference type="ARBA" id="ARBA00034478"/>
    </source>
</evidence>
<keyword evidence="14" id="KW-1185">Reference proteome</keyword>
<evidence type="ECO:0000256" key="7">
    <source>
        <dbReference type="ARBA" id="ARBA00023002"/>
    </source>
</evidence>
<evidence type="ECO:0000256" key="2">
    <source>
        <dbReference type="ARBA" id="ARBA00004777"/>
    </source>
</evidence>
<evidence type="ECO:0000313" key="14">
    <source>
        <dbReference type="Proteomes" id="UP000241808"/>
    </source>
</evidence>
<reference evidence="13 14" key="1">
    <citation type="submission" date="2018-04" db="EMBL/GenBank/DDBJ databases">
        <title>Genomic Encyclopedia of Archaeal and Bacterial Type Strains, Phase II (KMG-II): from individual species to whole genera.</title>
        <authorList>
            <person name="Goeker M."/>
        </authorList>
    </citation>
    <scope>NUCLEOTIDE SEQUENCE [LARGE SCALE GENOMIC DNA]</scope>
    <source>
        <strain evidence="13 14">DSM 25521</strain>
    </source>
</reference>
<dbReference type="Gene3D" id="3.20.20.220">
    <property type="match status" value="1"/>
</dbReference>
<dbReference type="GO" id="GO:0009086">
    <property type="term" value="P:methionine biosynthetic process"/>
    <property type="evidence" value="ECO:0007669"/>
    <property type="project" value="UniProtKB-KW"/>
</dbReference>
<evidence type="ECO:0000313" key="13">
    <source>
        <dbReference type="EMBL" id="PTM53396.1"/>
    </source>
</evidence>
<gene>
    <name evidence="13" type="ORF">C8P69_10649</name>
</gene>
<comment type="catalytic activity">
    <reaction evidence="11">
        <text>(6S)-5-methyl-5,6,7,8-tetrahydrofolate + NAD(+) = (6R)-5,10-methylene-5,6,7,8-tetrahydrofolate + NADH + H(+)</text>
        <dbReference type="Rhea" id="RHEA:19821"/>
        <dbReference type="ChEBI" id="CHEBI:15378"/>
        <dbReference type="ChEBI" id="CHEBI:15636"/>
        <dbReference type="ChEBI" id="CHEBI:18608"/>
        <dbReference type="ChEBI" id="CHEBI:57540"/>
        <dbReference type="ChEBI" id="CHEBI:57945"/>
        <dbReference type="EC" id="1.5.1.54"/>
    </reaction>
    <physiologicalReaction direction="right-to-left" evidence="11">
        <dbReference type="Rhea" id="RHEA:19823"/>
    </physiologicalReaction>
</comment>
<dbReference type="InterPro" id="IPR029041">
    <property type="entry name" value="FAD-linked_oxidoreductase-like"/>
</dbReference>
<keyword evidence="9" id="KW-0486">Methionine biosynthesis</keyword>
<dbReference type="GO" id="GO:0035999">
    <property type="term" value="P:tetrahydrofolate interconversion"/>
    <property type="evidence" value="ECO:0007669"/>
    <property type="project" value="UniProtKB-UniPathway"/>
</dbReference>
<keyword evidence="6 12" id="KW-0274">FAD</keyword>
<dbReference type="NCBIfam" id="TIGR00676">
    <property type="entry name" value="fadh2"/>
    <property type="match status" value="1"/>
</dbReference>
<evidence type="ECO:0000256" key="4">
    <source>
        <dbReference type="ARBA" id="ARBA00022605"/>
    </source>
</evidence>
<dbReference type="GO" id="GO:0071949">
    <property type="term" value="F:FAD binding"/>
    <property type="evidence" value="ECO:0007669"/>
    <property type="project" value="TreeGrafter"/>
</dbReference>
<accession>A0A2T4Z0X2</accession>
<comment type="similarity">
    <text evidence="3 12">Belongs to the methylenetetrahydrofolate reductase family.</text>
</comment>
<evidence type="ECO:0000256" key="12">
    <source>
        <dbReference type="RuleBase" id="RU003862"/>
    </source>
</evidence>
<keyword evidence="8" id="KW-0520">NAD</keyword>
<dbReference type="GO" id="GO:0005829">
    <property type="term" value="C:cytosol"/>
    <property type="evidence" value="ECO:0007669"/>
    <property type="project" value="InterPro"/>
</dbReference>
<dbReference type="UniPathway" id="UPA00193"/>
<keyword evidence="5 12" id="KW-0285">Flavoprotein</keyword>
<dbReference type="EMBL" id="PZZL01000006">
    <property type="protein sequence ID" value="PTM53396.1"/>
    <property type="molecule type" value="Genomic_DNA"/>
</dbReference>
<proteinExistence type="inferred from homology"/>
<evidence type="ECO:0000256" key="8">
    <source>
        <dbReference type="ARBA" id="ARBA00023027"/>
    </source>
</evidence>
<comment type="pathway">
    <text evidence="10">Amino-acid biosynthesis; L-methionine biosynthesis via de novo pathway.</text>
</comment>
<evidence type="ECO:0000256" key="11">
    <source>
        <dbReference type="ARBA" id="ARBA00048628"/>
    </source>
</evidence>
<dbReference type="EC" id="1.5.1.54" evidence="12"/>
<dbReference type="RefSeq" id="WP_211353832.1">
    <property type="nucleotide sequence ID" value="NZ_PZZL01000006.1"/>
</dbReference>
<dbReference type="InterPro" id="IPR004620">
    <property type="entry name" value="MTHF_reductase_bac"/>
</dbReference>
<dbReference type="InterPro" id="IPR003171">
    <property type="entry name" value="Mehydrof_redctse-like"/>
</dbReference>
<protein>
    <recommendedName>
        <fullName evidence="12">Methylenetetrahydrofolate reductase</fullName>
        <ecNumber evidence="12">1.5.1.54</ecNumber>
    </recommendedName>
</protein>
<evidence type="ECO:0000256" key="1">
    <source>
        <dbReference type="ARBA" id="ARBA00001974"/>
    </source>
</evidence>
<evidence type="ECO:0000256" key="6">
    <source>
        <dbReference type="ARBA" id="ARBA00022827"/>
    </source>
</evidence>
<keyword evidence="7 12" id="KW-0560">Oxidoreductase</keyword>
<dbReference type="GO" id="GO:0106312">
    <property type="term" value="F:methylenetetrahydrofolate reductase (NADH) activity"/>
    <property type="evidence" value="ECO:0007669"/>
    <property type="project" value="UniProtKB-EC"/>
</dbReference>
<evidence type="ECO:0000256" key="9">
    <source>
        <dbReference type="ARBA" id="ARBA00023167"/>
    </source>
</evidence>
<evidence type="ECO:0000256" key="5">
    <source>
        <dbReference type="ARBA" id="ARBA00022630"/>
    </source>
</evidence>
<dbReference type="PANTHER" id="PTHR45754">
    <property type="entry name" value="METHYLENETETRAHYDROFOLATE REDUCTASE"/>
    <property type="match status" value="1"/>
</dbReference>
<dbReference type="Pfam" id="PF02219">
    <property type="entry name" value="MTHFR"/>
    <property type="match status" value="1"/>
</dbReference>
<dbReference type="PANTHER" id="PTHR45754:SF3">
    <property type="entry name" value="METHYLENETETRAHYDROFOLATE REDUCTASE (NADPH)"/>
    <property type="match status" value="1"/>
</dbReference>
<evidence type="ECO:0000256" key="3">
    <source>
        <dbReference type="ARBA" id="ARBA00006743"/>
    </source>
</evidence>
<dbReference type="AlphaFoldDB" id="A0A2T4Z0X2"/>